<sequence>MNLHQRPELLDRLAAEYALGTLRGRARRRLDALAIGNDAVRQAINSWQRRLDTMAELGPAIEPPDSVWLAIEGRLGLASETRGRLERTSPRPVSPARPGEHWWDTLGFWRTFSSVALAVSIISIAFALHTVRPSLLAAAPGEQRVAYVSVLHDDQSNSTLLVTWDDAHSTVTLRRLSDRAAPDGHDLELWGIPSGGAPVSLGVLPKKGPAAFKVAHRPQNYGVLVVSVEPAGGSQTPNGPTGPVIYTGKLVQAS</sequence>
<dbReference type="InterPro" id="IPR051474">
    <property type="entry name" value="Anti-sigma-K/W_factor"/>
</dbReference>
<dbReference type="PANTHER" id="PTHR37461">
    <property type="entry name" value="ANTI-SIGMA-K FACTOR RSKA"/>
    <property type="match status" value="1"/>
</dbReference>
<keyword evidence="3" id="KW-1185">Reference proteome</keyword>
<dbReference type="Pfam" id="PF10099">
    <property type="entry name" value="RskA_C"/>
    <property type="match status" value="1"/>
</dbReference>
<dbReference type="AlphaFoldDB" id="A0A6S7AS82"/>
<gene>
    <name evidence="2" type="ORF">LMG28138_00085</name>
</gene>
<name>A0A6S7AS82_9BURK</name>
<evidence type="ECO:0000313" key="2">
    <source>
        <dbReference type="EMBL" id="CAB3776118.1"/>
    </source>
</evidence>
<dbReference type="GO" id="GO:0005886">
    <property type="term" value="C:plasma membrane"/>
    <property type="evidence" value="ECO:0007669"/>
    <property type="project" value="InterPro"/>
</dbReference>
<dbReference type="GO" id="GO:0006417">
    <property type="term" value="P:regulation of translation"/>
    <property type="evidence" value="ECO:0007669"/>
    <property type="project" value="TreeGrafter"/>
</dbReference>
<proteinExistence type="predicted"/>
<dbReference type="Proteomes" id="UP000494115">
    <property type="component" value="Unassembled WGS sequence"/>
</dbReference>
<feature type="domain" description="Anti-sigma K factor RskA C-terminal" evidence="1">
    <location>
        <begin position="118"/>
        <end position="244"/>
    </location>
</feature>
<dbReference type="RefSeq" id="WP_175102660.1">
    <property type="nucleotide sequence ID" value="NZ_CADIKM010000001.1"/>
</dbReference>
<evidence type="ECO:0000313" key="3">
    <source>
        <dbReference type="Proteomes" id="UP000494115"/>
    </source>
</evidence>
<dbReference type="PANTHER" id="PTHR37461:SF1">
    <property type="entry name" value="ANTI-SIGMA-K FACTOR RSKA"/>
    <property type="match status" value="1"/>
</dbReference>
<dbReference type="InterPro" id="IPR018764">
    <property type="entry name" value="RskA_C"/>
</dbReference>
<evidence type="ECO:0000259" key="1">
    <source>
        <dbReference type="Pfam" id="PF10099"/>
    </source>
</evidence>
<organism evidence="2 3">
    <name type="scientific">Pararobbsia alpina</name>
    <dbReference type="NCBI Taxonomy" id="621374"/>
    <lineage>
        <taxon>Bacteria</taxon>
        <taxon>Pseudomonadati</taxon>
        <taxon>Pseudomonadota</taxon>
        <taxon>Betaproteobacteria</taxon>
        <taxon>Burkholderiales</taxon>
        <taxon>Burkholderiaceae</taxon>
        <taxon>Pararobbsia</taxon>
    </lineage>
</organism>
<dbReference type="GO" id="GO:0016989">
    <property type="term" value="F:sigma factor antagonist activity"/>
    <property type="evidence" value="ECO:0007669"/>
    <property type="project" value="TreeGrafter"/>
</dbReference>
<dbReference type="EMBL" id="CADIKM010000001">
    <property type="protein sequence ID" value="CAB3776118.1"/>
    <property type="molecule type" value="Genomic_DNA"/>
</dbReference>
<protein>
    <recommendedName>
        <fullName evidence="1">Anti-sigma K factor RskA C-terminal domain-containing protein</fullName>
    </recommendedName>
</protein>
<accession>A0A6S7AS82</accession>
<reference evidence="2 3" key="1">
    <citation type="submission" date="2020-04" db="EMBL/GenBank/DDBJ databases">
        <authorList>
            <person name="De Canck E."/>
        </authorList>
    </citation>
    <scope>NUCLEOTIDE SEQUENCE [LARGE SCALE GENOMIC DNA]</scope>
    <source>
        <strain evidence="2 3">LMG 28138</strain>
    </source>
</reference>